<dbReference type="Pfam" id="PF02771">
    <property type="entry name" value="Acyl-CoA_dh_N"/>
    <property type="match status" value="1"/>
</dbReference>
<gene>
    <name evidence="12" type="ORF">FG383_01030</name>
</gene>
<evidence type="ECO:0000256" key="1">
    <source>
        <dbReference type="ARBA" id="ARBA00001974"/>
    </source>
</evidence>
<dbReference type="SUPFAM" id="SSF56645">
    <property type="entry name" value="Acyl-CoA dehydrogenase NM domain-like"/>
    <property type="match status" value="1"/>
</dbReference>
<keyword evidence="13" id="KW-1185">Reference proteome</keyword>
<comment type="similarity">
    <text evidence="2 7">Belongs to the acyl-CoA dehydrogenase family.</text>
</comment>
<dbReference type="Gene3D" id="2.40.110.10">
    <property type="entry name" value="Butyryl-CoA Dehydrogenase, subunit A, domain 2"/>
    <property type="match status" value="1"/>
</dbReference>
<feature type="domain" description="Acyl-CoA dehydrogenase-like C-terminal" evidence="11">
    <location>
        <begin position="458"/>
        <end position="541"/>
    </location>
</feature>
<dbReference type="PANTHER" id="PTHR43884:SF12">
    <property type="entry name" value="ISOVALERYL-COA DEHYDROGENASE, MITOCHONDRIAL-RELATED"/>
    <property type="match status" value="1"/>
</dbReference>
<dbReference type="SUPFAM" id="SSF47203">
    <property type="entry name" value="Acyl-CoA dehydrogenase C-terminal domain-like"/>
    <property type="match status" value="1"/>
</dbReference>
<evidence type="ECO:0000256" key="6">
    <source>
        <dbReference type="ARBA" id="ARBA00052546"/>
    </source>
</evidence>
<dbReference type="PANTHER" id="PTHR43884">
    <property type="entry name" value="ACYL-COA DEHYDROGENASE"/>
    <property type="match status" value="1"/>
</dbReference>
<dbReference type="Gene3D" id="1.20.140.10">
    <property type="entry name" value="Butyryl-CoA Dehydrogenase, subunit A, domain 3"/>
    <property type="match status" value="2"/>
</dbReference>
<dbReference type="InterPro" id="IPR009075">
    <property type="entry name" value="AcylCo_DH/oxidase_C"/>
</dbReference>
<name>A0A544TM11_9BACI</name>
<dbReference type="EMBL" id="VDGG01000002">
    <property type="protein sequence ID" value="TQR18469.1"/>
    <property type="molecule type" value="Genomic_DNA"/>
</dbReference>
<dbReference type="InterPro" id="IPR013786">
    <property type="entry name" value="AcylCoA_DH/ox_N"/>
</dbReference>
<dbReference type="FunFam" id="1.10.540.10:FF:000001">
    <property type="entry name" value="Very long-chain-specific acyl-CoA dehydrogenase, mitochondrial"/>
    <property type="match status" value="1"/>
</dbReference>
<evidence type="ECO:0000259" key="9">
    <source>
        <dbReference type="Pfam" id="PF02770"/>
    </source>
</evidence>
<feature type="domain" description="Acyl-CoA dehydrogenase/oxidase N-terminal" evidence="10">
    <location>
        <begin position="29"/>
        <end position="141"/>
    </location>
</feature>
<protein>
    <submittedName>
        <fullName evidence="12">Acyl-CoA dehydrogenase</fullName>
    </submittedName>
</protein>
<dbReference type="InterPro" id="IPR049426">
    <property type="entry name" value="Acyl-CoA-dh-like_C"/>
</dbReference>
<sequence length="573" mass="64098">MEKQLVHVQNLFSLEKETSTTIFTPEDFTEEDQLIAKTTESFIQQDIIPQLSQFEQHNYAITSKLFKKAGELGLLSIETPEAYGGLSLSKKTAGLVAEKMGQSGSFSVSFNIHVGVGTLPYVYFGTAQQKETYLPRLASGEWIGAYALTEPNAGSDALNLKTTAVLQEDGTWLLNGEKQWITNAKVADVFVVFAKTVDGVTAFIVENSFHGVSTGPEEKKMGIKGSSTATLILDNVTVPGENMLGVGGKGHQVALNILNMARLKLAFANIGTAKQATQLSIQYVNERKQFNKHLSNFTMIQEKIANMVISIYGAESAAYRTAHCIDETLEAIESDQEITAVLANYAIECALNKINSSEILDEIVDEAVQIHGGNGFMQEYEVESLYRDARISRIFEGTNEINRLTISKIMLKKQEELISTVPLVRSESPSIPNRNFQYIILSLELLHKVLKAFSDTSLNLEQEQEYLRLLADVIKDIYIMESSYLRLEKYLNKNGRNNEETIHQLVTAVICEEGYRKIETASITILSSLEIDEQLREVMLQDMKQLPVPLFSNLFIKKRKIAEVMIDHGRYFI</sequence>
<evidence type="ECO:0000313" key="13">
    <source>
        <dbReference type="Proteomes" id="UP000318937"/>
    </source>
</evidence>
<dbReference type="Pfam" id="PF02770">
    <property type="entry name" value="Acyl-CoA_dh_M"/>
    <property type="match status" value="1"/>
</dbReference>
<reference evidence="12 13" key="1">
    <citation type="submission" date="2019-05" db="EMBL/GenBank/DDBJ databases">
        <title>Psychrobacillus vulpis sp. nov., a new species isolated from feces of a red fox that inhabits in The Tablas de Daimiel Natural Park, Albacete, Spain.</title>
        <authorList>
            <person name="Rodriguez M."/>
            <person name="Reina J.C."/>
            <person name="Bejar V."/>
            <person name="Llamas I."/>
        </authorList>
    </citation>
    <scope>NUCLEOTIDE SEQUENCE [LARGE SCALE GENOMIC DNA]</scope>
    <source>
        <strain evidence="12 13">NHI-2</strain>
    </source>
</reference>
<evidence type="ECO:0000256" key="7">
    <source>
        <dbReference type="RuleBase" id="RU362125"/>
    </source>
</evidence>
<feature type="domain" description="Acyl-CoA dehydrogenase/oxidase C-terminal" evidence="8">
    <location>
        <begin position="248"/>
        <end position="410"/>
    </location>
</feature>
<dbReference type="InterPro" id="IPR036250">
    <property type="entry name" value="AcylCo_DH-like_C"/>
</dbReference>
<dbReference type="InterPro" id="IPR046373">
    <property type="entry name" value="Acyl-CoA_Oxase/DH_mid-dom_sf"/>
</dbReference>
<evidence type="ECO:0000256" key="4">
    <source>
        <dbReference type="ARBA" id="ARBA00022827"/>
    </source>
</evidence>
<dbReference type="AlphaFoldDB" id="A0A544TM11"/>
<keyword evidence="3 7" id="KW-0285">Flavoprotein</keyword>
<accession>A0A544TM11</accession>
<dbReference type="FunFam" id="2.40.110.10:FF:000001">
    <property type="entry name" value="Acyl-CoA dehydrogenase, mitochondrial"/>
    <property type="match status" value="1"/>
</dbReference>
<evidence type="ECO:0000256" key="3">
    <source>
        <dbReference type="ARBA" id="ARBA00022630"/>
    </source>
</evidence>
<feature type="domain" description="Acyl-CoA oxidase/dehydrogenase middle" evidence="9">
    <location>
        <begin position="145"/>
        <end position="236"/>
    </location>
</feature>
<proteinExistence type="inferred from homology"/>
<dbReference type="FunFam" id="1.20.140.10:FF:000019">
    <property type="entry name" value="Acyl-CoA dehydrogenase"/>
    <property type="match status" value="1"/>
</dbReference>
<dbReference type="GO" id="GO:0050660">
    <property type="term" value="F:flavin adenine dinucleotide binding"/>
    <property type="evidence" value="ECO:0007669"/>
    <property type="project" value="InterPro"/>
</dbReference>
<evidence type="ECO:0000256" key="2">
    <source>
        <dbReference type="ARBA" id="ARBA00009347"/>
    </source>
</evidence>
<dbReference type="Pfam" id="PF00441">
    <property type="entry name" value="Acyl-CoA_dh_1"/>
    <property type="match status" value="1"/>
</dbReference>
<organism evidence="12 13">
    <name type="scientific">Psychrobacillus soli</name>
    <dbReference type="NCBI Taxonomy" id="1543965"/>
    <lineage>
        <taxon>Bacteria</taxon>
        <taxon>Bacillati</taxon>
        <taxon>Bacillota</taxon>
        <taxon>Bacilli</taxon>
        <taxon>Bacillales</taxon>
        <taxon>Bacillaceae</taxon>
        <taxon>Psychrobacillus</taxon>
    </lineage>
</organism>
<keyword evidence="5 7" id="KW-0560">Oxidoreductase</keyword>
<dbReference type="GO" id="GO:0003995">
    <property type="term" value="F:acyl-CoA dehydrogenase activity"/>
    <property type="evidence" value="ECO:0007669"/>
    <property type="project" value="TreeGrafter"/>
</dbReference>
<dbReference type="InterPro" id="IPR006091">
    <property type="entry name" value="Acyl-CoA_Oxase/DH_mid-dom"/>
</dbReference>
<dbReference type="InterPro" id="IPR037069">
    <property type="entry name" value="AcylCoA_DH/ox_N_sf"/>
</dbReference>
<dbReference type="Proteomes" id="UP000318937">
    <property type="component" value="Unassembled WGS sequence"/>
</dbReference>
<keyword evidence="4 7" id="KW-0274">FAD</keyword>
<comment type="cofactor">
    <cofactor evidence="1 7">
        <name>FAD</name>
        <dbReference type="ChEBI" id="CHEBI:57692"/>
    </cofactor>
</comment>
<evidence type="ECO:0000256" key="5">
    <source>
        <dbReference type="ARBA" id="ARBA00023002"/>
    </source>
</evidence>
<evidence type="ECO:0000259" key="10">
    <source>
        <dbReference type="Pfam" id="PF02771"/>
    </source>
</evidence>
<dbReference type="Gene3D" id="1.10.540.10">
    <property type="entry name" value="Acyl-CoA dehydrogenase/oxidase, N-terminal domain"/>
    <property type="match status" value="1"/>
</dbReference>
<dbReference type="OrthoDB" id="9802447at2"/>
<dbReference type="Pfam" id="PF21263">
    <property type="entry name" value="Acyl-CoA-dh_C"/>
    <property type="match status" value="1"/>
</dbReference>
<dbReference type="InterPro" id="IPR009100">
    <property type="entry name" value="AcylCoA_DH/oxidase_NM_dom_sf"/>
</dbReference>
<dbReference type="RefSeq" id="WP_142604993.1">
    <property type="nucleotide sequence ID" value="NZ_VDGG01000002.1"/>
</dbReference>
<comment type="caution">
    <text evidence="12">The sequence shown here is derived from an EMBL/GenBank/DDBJ whole genome shotgun (WGS) entry which is preliminary data.</text>
</comment>
<comment type="catalytic activity">
    <reaction evidence="6">
        <text>a 2,3-saturated acyl-CoA + A = a 2,3-dehydroacyl-CoA + AH2</text>
        <dbReference type="Rhea" id="RHEA:48608"/>
        <dbReference type="ChEBI" id="CHEBI:13193"/>
        <dbReference type="ChEBI" id="CHEBI:17499"/>
        <dbReference type="ChEBI" id="CHEBI:60015"/>
        <dbReference type="ChEBI" id="CHEBI:65111"/>
    </reaction>
</comment>
<evidence type="ECO:0000313" key="12">
    <source>
        <dbReference type="EMBL" id="TQR18469.1"/>
    </source>
</evidence>
<evidence type="ECO:0000259" key="8">
    <source>
        <dbReference type="Pfam" id="PF00441"/>
    </source>
</evidence>
<evidence type="ECO:0000259" key="11">
    <source>
        <dbReference type="Pfam" id="PF21263"/>
    </source>
</evidence>